<keyword evidence="3" id="KW-0732">Signal</keyword>
<evidence type="ECO:0000256" key="2">
    <source>
        <dbReference type="ARBA" id="ARBA00005722"/>
    </source>
</evidence>
<dbReference type="GO" id="GO:0009279">
    <property type="term" value="C:cell outer membrane"/>
    <property type="evidence" value="ECO:0007669"/>
    <property type="project" value="UniProtKB-SubCell"/>
</dbReference>
<comment type="caution">
    <text evidence="6">The sequence shown here is derived from an EMBL/GenBank/DDBJ whole genome shotgun (WGS) entry which is preliminary data.</text>
</comment>
<organism evidence="6 7">
    <name type="scientific">Silvimonas terrae</name>
    <dbReference type="NCBI Taxonomy" id="300266"/>
    <lineage>
        <taxon>Bacteria</taxon>
        <taxon>Pseudomonadati</taxon>
        <taxon>Pseudomonadota</taxon>
        <taxon>Betaproteobacteria</taxon>
        <taxon>Neisseriales</taxon>
        <taxon>Chitinibacteraceae</taxon>
        <taxon>Silvimonas</taxon>
    </lineage>
</organism>
<dbReference type="EMBL" id="JACHHN010000001">
    <property type="protein sequence ID" value="MBB5190135.1"/>
    <property type="molecule type" value="Genomic_DNA"/>
</dbReference>
<dbReference type="SUPFAM" id="SSF56935">
    <property type="entry name" value="Porins"/>
    <property type="match status" value="1"/>
</dbReference>
<evidence type="ECO:0000256" key="4">
    <source>
        <dbReference type="ARBA" id="ARBA00023136"/>
    </source>
</evidence>
<keyword evidence="7" id="KW-1185">Reference proteome</keyword>
<gene>
    <name evidence="6" type="ORF">HNQ50_000845</name>
</gene>
<accession>A0A840R9V5</accession>
<dbReference type="Pfam" id="PF06629">
    <property type="entry name" value="MipA"/>
    <property type="match status" value="1"/>
</dbReference>
<sequence length="264" mass="27652">MMLSAGAALAQTGSAPSAVVAATPQDLPDDGLHYSLGFGAFVAPKYAGASDSHVIPAPLFGVRYDRFFLGTVPDANVPFGIGAYLDRDNAIRVGVALSADLVKPRKSSDDARLTGMPDIERTAHATVFASYNLAWLSVVSSATQDIGGKDQGATATLDVLGKYRPTEQLTFTAGPGVTWGSSQYNQTFYGVTAADSASSGLAQYTPGSGLAAVRFSVGAMYQLDKDWTLGARIGATRLPGDVGDSPIVEKKNQMTYGVFTNYNF</sequence>
<protein>
    <submittedName>
        <fullName evidence="6">Outer membrane protein</fullName>
    </submittedName>
</protein>
<dbReference type="PANTHER" id="PTHR38776">
    <property type="entry name" value="MLTA-INTERACTING PROTEIN-RELATED"/>
    <property type="match status" value="1"/>
</dbReference>
<dbReference type="AlphaFoldDB" id="A0A840R9V5"/>
<comment type="subcellular location">
    <subcellularLocation>
        <location evidence="1">Cell outer membrane</location>
    </subcellularLocation>
</comment>
<evidence type="ECO:0000256" key="5">
    <source>
        <dbReference type="ARBA" id="ARBA00023237"/>
    </source>
</evidence>
<evidence type="ECO:0000313" key="7">
    <source>
        <dbReference type="Proteomes" id="UP000543030"/>
    </source>
</evidence>
<dbReference type="Proteomes" id="UP000543030">
    <property type="component" value="Unassembled WGS sequence"/>
</dbReference>
<comment type="similarity">
    <text evidence="2">Belongs to the MipA/OmpV family.</text>
</comment>
<dbReference type="InterPro" id="IPR010583">
    <property type="entry name" value="MipA"/>
</dbReference>
<dbReference type="Gene3D" id="2.40.160.60">
    <property type="entry name" value="Outer membrane protein transport protein (OMPP1/FadL/TodX)"/>
    <property type="match status" value="1"/>
</dbReference>
<evidence type="ECO:0000256" key="1">
    <source>
        <dbReference type="ARBA" id="ARBA00004442"/>
    </source>
</evidence>
<dbReference type="PANTHER" id="PTHR38776:SF1">
    <property type="entry name" value="MLTA-INTERACTING PROTEIN-RELATED"/>
    <property type="match status" value="1"/>
</dbReference>
<dbReference type="RefSeq" id="WP_184097830.1">
    <property type="nucleotide sequence ID" value="NZ_JACHHN010000001.1"/>
</dbReference>
<keyword evidence="4" id="KW-0472">Membrane</keyword>
<reference evidence="6 7" key="1">
    <citation type="submission" date="2020-08" db="EMBL/GenBank/DDBJ databases">
        <title>Genomic Encyclopedia of Type Strains, Phase IV (KMG-IV): sequencing the most valuable type-strain genomes for metagenomic binning, comparative biology and taxonomic classification.</title>
        <authorList>
            <person name="Goeker M."/>
        </authorList>
    </citation>
    <scope>NUCLEOTIDE SEQUENCE [LARGE SCALE GENOMIC DNA]</scope>
    <source>
        <strain evidence="6 7">DSM 18233</strain>
    </source>
</reference>
<evidence type="ECO:0000313" key="6">
    <source>
        <dbReference type="EMBL" id="MBB5190135.1"/>
    </source>
</evidence>
<keyword evidence="5" id="KW-0998">Cell outer membrane</keyword>
<proteinExistence type="inferred from homology"/>
<name>A0A840R9V5_9NEIS</name>
<evidence type="ECO:0000256" key="3">
    <source>
        <dbReference type="ARBA" id="ARBA00022729"/>
    </source>
</evidence>